<comment type="caution">
    <text evidence="1">The sequence shown here is derived from an EMBL/GenBank/DDBJ whole genome shotgun (WGS) entry which is preliminary data.</text>
</comment>
<keyword evidence="2" id="KW-1185">Reference proteome</keyword>
<evidence type="ECO:0000313" key="2">
    <source>
        <dbReference type="Proteomes" id="UP000289738"/>
    </source>
</evidence>
<accession>A0A445D0D6</accession>
<dbReference type="AlphaFoldDB" id="A0A445D0D6"/>
<sequence>MDIPSSMCSLDLYTMHAPKFPEYANIGVADIEDGEFIIEMKYGSRKSVIAAIRSYTIFRGVDYVVYEFESQTFYAKCKNDGNGYNGRHTCSIGMILQDHSKLDSNTIAEAMKPLVESNPSIKNTEAHQRKRARFTYSEFTTQQIETNMQRARNIVVHRFDRRNEVFKVEQLPYRHVIACCANQYLDWQMYVGDIYKMSKIHKVYRIEFILLGYTEI</sequence>
<dbReference type="Proteomes" id="UP000289738">
    <property type="component" value="Chromosome A05"/>
</dbReference>
<gene>
    <name evidence="1" type="ORF">Ahy_A05g022352</name>
</gene>
<dbReference type="EMBL" id="SDMP01000005">
    <property type="protein sequence ID" value="RYR56669.1"/>
    <property type="molecule type" value="Genomic_DNA"/>
</dbReference>
<proteinExistence type="predicted"/>
<protein>
    <recommendedName>
        <fullName evidence="3">Transposase MuDR plant domain-containing protein</fullName>
    </recommendedName>
</protein>
<evidence type="ECO:0000313" key="1">
    <source>
        <dbReference type="EMBL" id="RYR56669.1"/>
    </source>
</evidence>
<evidence type="ECO:0008006" key="3">
    <source>
        <dbReference type="Google" id="ProtNLM"/>
    </source>
</evidence>
<name>A0A445D0D6_ARAHY</name>
<organism evidence="1 2">
    <name type="scientific">Arachis hypogaea</name>
    <name type="common">Peanut</name>
    <dbReference type="NCBI Taxonomy" id="3818"/>
    <lineage>
        <taxon>Eukaryota</taxon>
        <taxon>Viridiplantae</taxon>
        <taxon>Streptophyta</taxon>
        <taxon>Embryophyta</taxon>
        <taxon>Tracheophyta</taxon>
        <taxon>Spermatophyta</taxon>
        <taxon>Magnoliopsida</taxon>
        <taxon>eudicotyledons</taxon>
        <taxon>Gunneridae</taxon>
        <taxon>Pentapetalae</taxon>
        <taxon>rosids</taxon>
        <taxon>fabids</taxon>
        <taxon>Fabales</taxon>
        <taxon>Fabaceae</taxon>
        <taxon>Papilionoideae</taxon>
        <taxon>50 kb inversion clade</taxon>
        <taxon>dalbergioids sensu lato</taxon>
        <taxon>Dalbergieae</taxon>
        <taxon>Pterocarpus clade</taxon>
        <taxon>Arachis</taxon>
    </lineage>
</organism>
<reference evidence="1 2" key="1">
    <citation type="submission" date="2019-01" db="EMBL/GenBank/DDBJ databases">
        <title>Sequencing of cultivated peanut Arachis hypogaea provides insights into genome evolution and oil improvement.</title>
        <authorList>
            <person name="Chen X."/>
        </authorList>
    </citation>
    <scope>NUCLEOTIDE SEQUENCE [LARGE SCALE GENOMIC DNA]</scope>
    <source>
        <strain evidence="2">cv. Fuhuasheng</strain>
        <tissue evidence="1">Leaves</tissue>
    </source>
</reference>